<feature type="domain" description="DYW" evidence="4">
    <location>
        <begin position="510"/>
        <end position="602"/>
    </location>
</feature>
<keyword evidence="6" id="KW-1185">Reference proteome</keyword>
<dbReference type="Pfam" id="PF13041">
    <property type="entry name" value="PPR_2"/>
    <property type="match status" value="1"/>
</dbReference>
<dbReference type="InterPro" id="IPR002885">
    <property type="entry name" value="PPR_rpt"/>
</dbReference>
<evidence type="ECO:0000313" key="5">
    <source>
        <dbReference type="EMBL" id="PKU77015.1"/>
    </source>
</evidence>
<accession>A0A2I0WMX9</accession>
<dbReference type="NCBIfam" id="TIGR00756">
    <property type="entry name" value="PPR"/>
    <property type="match status" value="4"/>
</dbReference>
<gene>
    <name evidence="5" type="primary">PCMP-H48</name>
    <name evidence="5" type="ORF">MA16_Dca001621</name>
</gene>
<keyword evidence="2" id="KW-0677">Repeat</keyword>
<evidence type="ECO:0000259" key="4">
    <source>
        <dbReference type="Pfam" id="PF14432"/>
    </source>
</evidence>
<dbReference type="FunFam" id="1.25.40.10:FF:000344">
    <property type="entry name" value="Pentatricopeptide repeat-containing protein"/>
    <property type="match status" value="1"/>
</dbReference>
<reference evidence="5 6" key="2">
    <citation type="journal article" date="2017" name="Nature">
        <title>The Apostasia genome and the evolution of orchids.</title>
        <authorList>
            <person name="Zhang G.Q."/>
            <person name="Liu K.W."/>
            <person name="Li Z."/>
            <person name="Lohaus R."/>
            <person name="Hsiao Y.Y."/>
            <person name="Niu S.C."/>
            <person name="Wang J.Y."/>
            <person name="Lin Y.C."/>
            <person name="Xu Q."/>
            <person name="Chen L.J."/>
            <person name="Yoshida K."/>
            <person name="Fujiwara S."/>
            <person name="Wang Z.W."/>
            <person name="Zhang Y.Q."/>
            <person name="Mitsuda N."/>
            <person name="Wang M."/>
            <person name="Liu G.H."/>
            <person name="Pecoraro L."/>
            <person name="Huang H.X."/>
            <person name="Xiao X.J."/>
            <person name="Lin M."/>
            <person name="Wu X.Y."/>
            <person name="Wu W.L."/>
            <person name="Chen Y.Y."/>
            <person name="Chang S.B."/>
            <person name="Sakamoto S."/>
            <person name="Ohme-Takagi M."/>
            <person name="Yagi M."/>
            <person name="Zeng S.J."/>
            <person name="Shen C.Y."/>
            <person name="Yeh C.M."/>
            <person name="Luo Y.B."/>
            <person name="Tsai W.C."/>
            <person name="Van de Peer Y."/>
            <person name="Liu Z.J."/>
        </authorList>
    </citation>
    <scope>NUCLEOTIDE SEQUENCE [LARGE SCALE GENOMIC DNA]</scope>
    <source>
        <tissue evidence="5">The whole plant</tissue>
    </source>
</reference>
<dbReference type="InterPro" id="IPR046848">
    <property type="entry name" value="E_motif"/>
</dbReference>
<evidence type="ECO:0000256" key="2">
    <source>
        <dbReference type="ARBA" id="ARBA00022737"/>
    </source>
</evidence>
<name>A0A2I0WMX9_9ASPA</name>
<reference evidence="5 6" key="1">
    <citation type="journal article" date="2016" name="Sci. Rep.">
        <title>The Dendrobium catenatum Lindl. genome sequence provides insights into polysaccharide synthase, floral development and adaptive evolution.</title>
        <authorList>
            <person name="Zhang G.Q."/>
            <person name="Xu Q."/>
            <person name="Bian C."/>
            <person name="Tsai W.C."/>
            <person name="Yeh C.M."/>
            <person name="Liu K.W."/>
            <person name="Yoshida K."/>
            <person name="Zhang L.S."/>
            <person name="Chang S.B."/>
            <person name="Chen F."/>
            <person name="Shi Y."/>
            <person name="Su Y.Y."/>
            <person name="Zhang Y.Q."/>
            <person name="Chen L.J."/>
            <person name="Yin Y."/>
            <person name="Lin M."/>
            <person name="Huang H."/>
            <person name="Deng H."/>
            <person name="Wang Z.W."/>
            <person name="Zhu S.L."/>
            <person name="Zhao X."/>
            <person name="Deng C."/>
            <person name="Niu S.C."/>
            <person name="Huang J."/>
            <person name="Wang M."/>
            <person name="Liu G.H."/>
            <person name="Yang H.J."/>
            <person name="Xiao X.J."/>
            <person name="Hsiao Y.Y."/>
            <person name="Wu W.L."/>
            <person name="Chen Y.Y."/>
            <person name="Mitsuda N."/>
            <person name="Ohme-Takagi M."/>
            <person name="Luo Y.B."/>
            <person name="Van de Peer Y."/>
            <person name="Liu Z.J."/>
        </authorList>
    </citation>
    <scope>NUCLEOTIDE SEQUENCE [LARGE SCALE GENOMIC DNA]</scope>
    <source>
        <tissue evidence="5">The whole plant</tissue>
    </source>
</reference>
<dbReference type="GO" id="GO:0009451">
    <property type="term" value="P:RNA modification"/>
    <property type="evidence" value="ECO:0007669"/>
    <property type="project" value="InterPro"/>
</dbReference>
<organism evidence="5 6">
    <name type="scientific">Dendrobium catenatum</name>
    <dbReference type="NCBI Taxonomy" id="906689"/>
    <lineage>
        <taxon>Eukaryota</taxon>
        <taxon>Viridiplantae</taxon>
        <taxon>Streptophyta</taxon>
        <taxon>Embryophyta</taxon>
        <taxon>Tracheophyta</taxon>
        <taxon>Spermatophyta</taxon>
        <taxon>Magnoliopsida</taxon>
        <taxon>Liliopsida</taxon>
        <taxon>Asparagales</taxon>
        <taxon>Orchidaceae</taxon>
        <taxon>Epidendroideae</taxon>
        <taxon>Malaxideae</taxon>
        <taxon>Dendrobiinae</taxon>
        <taxon>Dendrobium</taxon>
    </lineage>
</organism>
<dbReference type="PANTHER" id="PTHR47926">
    <property type="entry name" value="PENTATRICOPEPTIDE REPEAT-CONTAINING PROTEIN"/>
    <property type="match status" value="1"/>
</dbReference>
<dbReference type="AlphaFoldDB" id="A0A2I0WMX9"/>
<dbReference type="InterPro" id="IPR046960">
    <property type="entry name" value="PPR_At4g14850-like_plant"/>
</dbReference>
<dbReference type="PROSITE" id="PS51375">
    <property type="entry name" value="PPR"/>
    <property type="match status" value="3"/>
</dbReference>
<evidence type="ECO:0000256" key="3">
    <source>
        <dbReference type="PROSITE-ProRule" id="PRU00708"/>
    </source>
</evidence>
<dbReference type="Pfam" id="PF14432">
    <property type="entry name" value="DYW_deaminase"/>
    <property type="match status" value="1"/>
</dbReference>
<dbReference type="OrthoDB" id="185373at2759"/>
<dbReference type="EMBL" id="KZ502537">
    <property type="protein sequence ID" value="PKU77015.1"/>
    <property type="molecule type" value="Genomic_DNA"/>
</dbReference>
<protein>
    <submittedName>
        <fullName evidence="5">Pentatricopeptide repeat-containing protein</fullName>
    </submittedName>
</protein>
<evidence type="ECO:0000313" key="6">
    <source>
        <dbReference type="Proteomes" id="UP000233837"/>
    </source>
</evidence>
<dbReference type="InterPro" id="IPR011990">
    <property type="entry name" value="TPR-like_helical_dom_sf"/>
</dbReference>
<dbReference type="Pfam" id="PF20431">
    <property type="entry name" value="E_motif"/>
    <property type="match status" value="1"/>
</dbReference>
<dbReference type="PANTHER" id="PTHR47926:SF500">
    <property type="entry name" value="REPEAT-CONTAINING PROTEIN, PUTATIVE-RELATED"/>
    <property type="match status" value="1"/>
</dbReference>
<dbReference type="GO" id="GO:0003723">
    <property type="term" value="F:RNA binding"/>
    <property type="evidence" value="ECO:0007669"/>
    <property type="project" value="InterPro"/>
</dbReference>
<dbReference type="Gene3D" id="1.25.40.10">
    <property type="entry name" value="Tetratricopeptide repeat domain"/>
    <property type="match status" value="2"/>
</dbReference>
<sequence>MIPYRLISLSSSKALPFLTCKSVSSSSNSPHSHFLALLQSCSHPSHLKQLHAKIFTEGLQCSPSILTAATLSYISISFLNSALYLFRIIPNPCPFLWNVMIRSSSTHGEFHLSLLLYSNLLSSHLSPDNFTFPFALKSCAGLHNLKQGRQLHQHSVCFGCHQDLFVDAALVDMYCKCGDVNTARQVFDRMPKRDLVSYTSMISGYAHNGYSIETLDFFSLMQNSDVKANRVGLLSVFLACGRLGALRKGECFHSYAIQTGFLEDILVATAVLDIYAKCGSLVMAKLIFDTANCKDVVCWSAMIASYGYHGLGNDAINTFNQMVEVGLKPNHATFTSLLSACSHSGLLEEGKRCFASMQLKYGISPKLNHYACMVDIFGRAGKLQEAQKLIEQMPMEPDSSLWGSLLGACQIHGDLELGEKIADRIMKLDPQNSGYYVLLSNIYAARSRWTEVEQLRKKMSGRRVNKEQGISLIEFNHQIYKFGMGERSHSQSREIYSYLEKLSVLMKQLGYVPLLEFSLHDVEDENKEMALSYHSERLAIAFGLINMNPGTPIRIVKNLRVCRDCHNAIKIISQIVGRLIIIRDMNRFHHFENGLCSCGDYW</sequence>
<proteinExistence type="inferred from homology"/>
<dbReference type="InterPro" id="IPR032867">
    <property type="entry name" value="DYW_dom"/>
</dbReference>
<dbReference type="GO" id="GO:0008270">
    <property type="term" value="F:zinc ion binding"/>
    <property type="evidence" value="ECO:0007669"/>
    <property type="project" value="InterPro"/>
</dbReference>
<dbReference type="Pfam" id="PF01535">
    <property type="entry name" value="PPR"/>
    <property type="match status" value="3"/>
</dbReference>
<feature type="repeat" description="PPR" evidence="3">
    <location>
        <begin position="295"/>
        <end position="329"/>
    </location>
</feature>
<feature type="repeat" description="PPR" evidence="3">
    <location>
        <begin position="163"/>
        <end position="197"/>
    </location>
</feature>
<evidence type="ECO:0000256" key="1">
    <source>
        <dbReference type="ARBA" id="ARBA00006643"/>
    </source>
</evidence>
<dbReference type="Proteomes" id="UP000233837">
    <property type="component" value="Unassembled WGS sequence"/>
</dbReference>
<dbReference type="FunFam" id="1.25.40.10:FF:002148">
    <property type="entry name" value="Pentatricopeptide repeat-containing protein At2g29760, chloroplastic"/>
    <property type="match status" value="1"/>
</dbReference>
<comment type="similarity">
    <text evidence="1">Belongs to the PPR family. PCMP-H subfamily.</text>
</comment>
<feature type="repeat" description="PPR" evidence="3">
    <location>
        <begin position="330"/>
        <end position="365"/>
    </location>
</feature>